<name>A0ABS9YKA9_9ACTN</name>
<protein>
    <submittedName>
        <fullName evidence="2">Uncharacterized protein</fullName>
    </submittedName>
</protein>
<accession>A0ABS9YKA9</accession>
<evidence type="ECO:0000313" key="3">
    <source>
        <dbReference type="Proteomes" id="UP001165269"/>
    </source>
</evidence>
<comment type="caution">
    <text evidence="2">The sequence shown here is derived from an EMBL/GenBank/DDBJ whole genome shotgun (WGS) entry which is preliminary data.</text>
</comment>
<dbReference type="EMBL" id="JALDAY010000015">
    <property type="protein sequence ID" value="MCI3277653.1"/>
    <property type="molecule type" value="Genomic_DNA"/>
</dbReference>
<feature type="region of interest" description="Disordered" evidence="1">
    <location>
        <begin position="241"/>
        <end position="268"/>
    </location>
</feature>
<sequence>MAINPYVTAPEFEAHPTYLDLGDLRSGIADPDAQTAELENVLLMASSWADGECNQPLAAHQLTLATRGRCDAQGVLHVYPTDRPVRSVSKVAFGETVGAQTTLTSPAYRVEQNQTILISIGAGAARPGAWLYVDLTYIAGWVTTTLTAGATAGSTSLTVADPTGILPGHRYRLWEPGVEEVVTVSEAYAPAAVTVPPTATAIPLAAPTTSDHTPGGGWSGMPSDMRLAVVNYGVSQLMRPDTAAEDSYPDTPLASGTRQKDPRRDGSGLVAEAVRLLHPFARRM</sequence>
<gene>
    <name evidence="2" type="ORF">MQP27_41945</name>
</gene>
<evidence type="ECO:0000313" key="2">
    <source>
        <dbReference type="EMBL" id="MCI3277653.1"/>
    </source>
</evidence>
<dbReference type="Proteomes" id="UP001165269">
    <property type="component" value="Unassembled WGS sequence"/>
</dbReference>
<evidence type="ECO:0000256" key="1">
    <source>
        <dbReference type="SAM" id="MobiDB-lite"/>
    </source>
</evidence>
<organism evidence="2 3">
    <name type="scientific">Streptomyces cylindrosporus</name>
    <dbReference type="NCBI Taxonomy" id="2927583"/>
    <lineage>
        <taxon>Bacteria</taxon>
        <taxon>Bacillati</taxon>
        <taxon>Actinomycetota</taxon>
        <taxon>Actinomycetes</taxon>
        <taxon>Kitasatosporales</taxon>
        <taxon>Streptomycetaceae</taxon>
        <taxon>Streptomyces</taxon>
    </lineage>
</organism>
<proteinExistence type="predicted"/>
<keyword evidence="3" id="KW-1185">Reference proteome</keyword>
<dbReference type="RefSeq" id="WP_242775500.1">
    <property type="nucleotide sequence ID" value="NZ_JALDAY010000015.1"/>
</dbReference>
<reference evidence="2" key="1">
    <citation type="submission" date="2022-03" db="EMBL/GenBank/DDBJ databases">
        <title>Streptomyces 7R015 and 7R016 isolated from Barleria lupulina in Thailand.</title>
        <authorList>
            <person name="Kanchanasin P."/>
            <person name="Phongsopitanun W."/>
            <person name="Tanasupawat S."/>
        </authorList>
    </citation>
    <scope>NUCLEOTIDE SEQUENCE</scope>
    <source>
        <strain evidence="2">7R015</strain>
    </source>
</reference>